<protein>
    <submittedName>
        <fullName evidence="1">Uncharacterized protein</fullName>
    </submittedName>
</protein>
<accession>A0A1W6ZKQ0</accession>
<dbReference type="RefSeq" id="WP_086086315.1">
    <property type="nucleotide sequence ID" value="NZ_CP021112.1"/>
</dbReference>
<dbReference type="Proteomes" id="UP000194137">
    <property type="component" value="Chromosome"/>
</dbReference>
<dbReference type="STRING" id="1235591.CAK95_02070"/>
<keyword evidence="2" id="KW-1185">Reference proteome</keyword>
<dbReference type="InterPro" id="IPR029063">
    <property type="entry name" value="SAM-dependent_MTases_sf"/>
</dbReference>
<evidence type="ECO:0000313" key="1">
    <source>
        <dbReference type="EMBL" id="ARP97998.1"/>
    </source>
</evidence>
<dbReference type="EMBL" id="CP021112">
    <property type="protein sequence ID" value="ARP97998.1"/>
    <property type="molecule type" value="Genomic_DNA"/>
</dbReference>
<proteinExistence type="predicted"/>
<reference evidence="1 2" key="1">
    <citation type="submission" date="2017-05" db="EMBL/GenBank/DDBJ databases">
        <title>Full genome sequence of Pseudorhodoplanes sinuspersici.</title>
        <authorList>
            <person name="Dastgheib S.M.M."/>
            <person name="Shavandi M."/>
            <person name="Tirandaz H."/>
        </authorList>
    </citation>
    <scope>NUCLEOTIDE SEQUENCE [LARGE SCALE GENOMIC DNA]</scope>
    <source>
        <strain evidence="1 2">RIPI110</strain>
    </source>
</reference>
<dbReference type="KEGG" id="psin:CAK95_02070"/>
<dbReference type="AlphaFoldDB" id="A0A1W6ZKQ0"/>
<name>A0A1W6ZKQ0_9HYPH</name>
<organism evidence="1 2">
    <name type="scientific">Pseudorhodoplanes sinuspersici</name>
    <dbReference type="NCBI Taxonomy" id="1235591"/>
    <lineage>
        <taxon>Bacteria</taxon>
        <taxon>Pseudomonadati</taxon>
        <taxon>Pseudomonadota</taxon>
        <taxon>Alphaproteobacteria</taxon>
        <taxon>Hyphomicrobiales</taxon>
        <taxon>Pseudorhodoplanes</taxon>
    </lineage>
</organism>
<sequence>MSGFEDAAWLFTSNVTNRGILGQDFNEAALLWKATRASQGPILEVGRRHGGSTVLLLMASDSRHITSIDSNPRHLPESDKYFQRPEVAKRLTLLTDTTHVPVVGTFGFLFIQGDDTYEGVKADVIAQWDSLQPFGVTQPSVVLHDAVPSNQGENGGSPSHCGVKDVCNELVQYGAAEVIEAAGSSLWLRKLSHLPKAFRGSTPTDVFESAKILIAELRNRREPEKNWNAFRTLIELNCDTVTTTFSSRWLVSICDTYADYAEPKRSRNALLISLLFNMIRVSDSLYESKDIRGDRIDAIKNDQLPLFDGFVTLHLDKQDTFLNLAKRLTKALSDDKLLYGIFVELLERAKRNDNLLSRFAGNSARPDLVLPLNALEIADNYGIR</sequence>
<dbReference type="Pfam" id="PF13578">
    <property type="entry name" value="Methyltransf_24"/>
    <property type="match status" value="1"/>
</dbReference>
<dbReference type="SUPFAM" id="SSF53335">
    <property type="entry name" value="S-adenosyl-L-methionine-dependent methyltransferases"/>
    <property type="match status" value="1"/>
</dbReference>
<dbReference type="OrthoDB" id="9816424at2"/>
<gene>
    <name evidence="1" type="ORF">CAK95_02070</name>
</gene>
<dbReference type="Gene3D" id="3.40.50.150">
    <property type="entry name" value="Vaccinia Virus protein VP39"/>
    <property type="match status" value="1"/>
</dbReference>
<evidence type="ECO:0000313" key="2">
    <source>
        <dbReference type="Proteomes" id="UP000194137"/>
    </source>
</evidence>